<dbReference type="GO" id="GO:0008270">
    <property type="term" value="F:zinc ion binding"/>
    <property type="evidence" value="ECO:0007669"/>
    <property type="project" value="UniProtKB-KW"/>
</dbReference>
<feature type="domain" description="B box-type" evidence="5">
    <location>
        <begin position="1"/>
        <end position="45"/>
    </location>
</feature>
<dbReference type="PANTHER" id="PTHR31717:SF76">
    <property type="entry name" value="B-BOX-TYPE ZINC FINGER-RELATED"/>
    <property type="match status" value="1"/>
</dbReference>
<evidence type="ECO:0000256" key="3">
    <source>
        <dbReference type="ARBA" id="ARBA00022833"/>
    </source>
</evidence>
<sequence>MKTCELCKSMARAYCESDRASLCWTCDAKVHSANFLVARHSRTLLCQACQSPTPWTASGDTLWPSTASVCRTCVLKGVSDTEEGVGEIDNQGPPAVSSSGTDDCVLLKRKHQNIADISYEEEIDSSTVNIKYQTPTPEQAAGDMNKLCDRNIKSSKHVQSTGHPRGKIRRGVDFDLNLSAVEY</sequence>
<evidence type="ECO:0000259" key="5">
    <source>
        <dbReference type="PROSITE" id="PS50119"/>
    </source>
</evidence>
<keyword evidence="2 4" id="KW-0863">Zinc-finger</keyword>
<dbReference type="SMART" id="SM00336">
    <property type="entry name" value="BBOX"/>
    <property type="match status" value="1"/>
</dbReference>
<keyword evidence="7" id="KW-1185">Reference proteome</keyword>
<dbReference type="Pfam" id="PF00643">
    <property type="entry name" value="zf-B_box"/>
    <property type="match status" value="1"/>
</dbReference>
<name>A0A5N6NKJ8_9ASTR</name>
<organism evidence="6 7">
    <name type="scientific">Mikania micrantha</name>
    <name type="common">bitter vine</name>
    <dbReference type="NCBI Taxonomy" id="192012"/>
    <lineage>
        <taxon>Eukaryota</taxon>
        <taxon>Viridiplantae</taxon>
        <taxon>Streptophyta</taxon>
        <taxon>Embryophyta</taxon>
        <taxon>Tracheophyta</taxon>
        <taxon>Spermatophyta</taxon>
        <taxon>Magnoliopsida</taxon>
        <taxon>eudicotyledons</taxon>
        <taxon>Gunneridae</taxon>
        <taxon>Pentapetalae</taxon>
        <taxon>asterids</taxon>
        <taxon>campanulids</taxon>
        <taxon>Asterales</taxon>
        <taxon>Asteraceae</taxon>
        <taxon>Asteroideae</taxon>
        <taxon>Heliantheae alliance</taxon>
        <taxon>Eupatorieae</taxon>
        <taxon>Mikania</taxon>
    </lineage>
</organism>
<dbReference type="OrthoDB" id="153872at2759"/>
<evidence type="ECO:0000256" key="1">
    <source>
        <dbReference type="ARBA" id="ARBA00022723"/>
    </source>
</evidence>
<reference evidence="6 7" key="1">
    <citation type="submission" date="2019-05" db="EMBL/GenBank/DDBJ databases">
        <title>Mikania micrantha, genome provides insights into the molecular mechanism of rapid growth.</title>
        <authorList>
            <person name="Liu B."/>
        </authorList>
    </citation>
    <scope>NUCLEOTIDE SEQUENCE [LARGE SCALE GENOMIC DNA]</scope>
    <source>
        <strain evidence="6">NLD-2019</strain>
        <tissue evidence="6">Leaf</tissue>
    </source>
</reference>
<protein>
    <recommendedName>
        <fullName evidence="5">B box-type domain-containing protein</fullName>
    </recommendedName>
</protein>
<evidence type="ECO:0000256" key="4">
    <source>
        <dbReference type="PROSITE-ProRule" id="PRU00024"/>
    </source>
</evidence>
<dbReference type="PROSITE" id="PS50119">
    <property type="entry name" value="ZF_BBOX"/>
    <property type="match status" value="1"/>
</dbReference>
<evidence type="ECO:0000313" key="6">
    <source>
        <dbReference type="EMBL" id="KAD4981826.1"/>
    </source>
</evidence>
<dbReference type="AlphaFoldDB" id="A0A5N6NKJ8"/>
<accession>A0A5N6NKJ8</accession>
<comment type="caution">
    <text evidence="6">The sequence shown here is derived from an EMBL/GenBank/DDBJ whole genome shotgun (WGS) entry which is preliminary data.</text>
</comment>
<evidence type="ECO:0000256" key="2">
    <source>
        <dbReference type="ARBA" id="ARBA00022771"/>
    </source>
</evidence>
<dbReference type="InterPro" id="IPR049808">
    <property type="entry name" value="CONSTANS-like_Bbox1"/>
</dbReference>
<dbReference type="EMBL" id="SZYD01000010">
    <property type="protein sequence ID" value="KAD4981826.1"/>
    <property type="molecule type" value="Genomic_DNA"/>
</dbReference>
<dbReference type="InterPro" id="IPR000315">
    <property type="entry name" value="Znf_B-box"/>
</dbReference>
<evidence type="ECO:0000313" key="7">
    <source>
        <dbReference type="Proteomes" id="UP000326396"/>
    </source>
</evidence>
<dbReference type="Proteomes" id="UP000326396">
    <property type="component" value="Linkage Group LG18"/>
</dbReference>
<dbReference type="CDD" id="cd19821">
    <property type="entry name" value="Bbox1_BBX-like"/>
    <property type="match status" value="1"/>
</dbReference>
<dbReference type="PANTHER" id="PTHR31717">
    <property type="entry name" value="ZINC FINGER PROTEIN CONSTANS-LIKE 10"/>
    <property type="match status" value="1"/>
</dbReference>
<keyword evidence="1" id="KW-0479">Metal-binding</keyword>
<gene>
    <name evidence="6" type="ORF">E3N88_18497</name>
</gene>
<keyword evidence="3" id="KW-0862">Zinc</keyword>
<proteinExistence type="predicted"/>